<dbReference type="HOGENOM" id="CLU_877232_0_0_1"/>
<keyword evidence="1" id="KW-0472">Membrane</keyword>
<protein>
    <submittedName>
        <fullName evidence="2">Uncharacterized protein</fullName>
    </submittedName>
</protein>
<reference evidence="3" key="2">
    <citation type="submission" date="2013-04" db="EMBL/GenBank/DDBJ databases">
        <title>Genomic mechanisms accounting for the adaptation to parasitism in nematode-trapping fungi.</title>
        <authorList>
            <person name="Ahren D.G."/>
        </authorList>
    </citation>
    <scope>NUCLEOTIDE SEQUENCE [LARGE SCALE GENOMIC DNA]</scope>
    <source>
        <strain evidence="3">CBS 200.50</strain>
    </source>
</reference>
<dbReference type="AlphaFoldDB" id="S8B889"/>
<gene>
    <name evidence="2" type="ORF">H072_11426</name>
</gene>
<evidence type="ECO:0000313" key="2">
    <source>
        <dbReference type="EMBL" id="EPS35238.1"/>
    </source>
</evidence>
<keyword evidence="1" id="KW-0812">Transmembrane</keyword>
<accession>S8B889</accession>
<comment type="caution">
    <text evidence="2">The sequence shown here is derived from an EMBL/GenBank/DDBJ whole genome shotgun (WGS) entry which is preliminary data.</text>
</comment>
<keyword evidence="1" id="KW-1133">Transmembrane helix</keyword>
<organism evidence="2 3">
    <name type="scientific">Dactylellina haptotyla (strain CBS 200.50)</name>
    <name type="common">Nematode-trapping fungus</name>
    <name type="synonym">Monacrosporium haptotylum</name>
    <dbReference type="NCBI Taxonomy" id="1284197"/>
    <lineage>
        <taxon>Eukaryota</taxon>
        <taxon>Fungi</taxon>
        <taxon>Dikarya</taxon>
        <taxon>Ascomycota</taxon>
        <taxon>Pezizomycotina</taxon>
        <taxon>Orbiliomycetes</taxon>
        <taxon>Orbiliales</taxon>
        <taxon>Orbiliaceae</taxon>
        <taxon>Dactylellina</taxon>
    </lineage>
</organism>
<dbReference type="OMA" id="RINFART"/>
<name>S8B889_DACHA</name>
<sequence>MYSIPRESPGAWGYVRCILLYATFTIPLAAAEILEIPYNPTWRQYVDSESQNLIAIGNAIDSLKDTISNECPIGDSDRTKAKYLRSLFFPYFTLESAEGKFTQAVKGARGGKYSMDDGNIMDIQGAGSQARGELLELQKYSAANLEEVEELYKGFEKYFKLTRDAVVNTIALGRSLSGLPGLTDPQVQQDWDILNNIAQRINFARTDDNGSILLDSDKTPQLFVKKLRDAYVFLENAEIDARKAAQWSLLHMIDPDLLSLIQGADLTYGAGSDTFTYGDLYKMIAEWFSCWQPEIANLIFAMENHLGQAPELGLFHS</sequence>
<proteinExistence type="predicted"/>
<dbReference type="Proteomes" id="UP000015100">
    <property type="component" value="Unassembled WGS sequence"/>
</dbReference>
<evidence type="ECO:0000313" key="3">
    <source>
        <dbReference type="Proteomes" id="UP000015100"/>
    </source>
</evidence>
<evidence type="ECO:0000256" key="1">
    <source>
        <dbReference type="SAM" id="Phobius"/>
    </source>
</evidence>
<keyword evidence="3" id="KW-1185">Reference proteome</keyword>
<reference evidence="2 3" key="1">
    <citation type="journal article" date="2013" name="PLoS Genet.">
        <title>Genomic mechanisms accounting for the adaptation to parasitism in nematode-trapping fungi.</title>
        <authorList>
            <person name="Meerupati T."/>
            <person name="Andersson K.M."/>
            <person name="Friman E."/>
            <person name="Kumar D."/>
            <person name="Tunlid A."/>
            <person name="Ahren D."/>
        </authorList>
    </citation>
    <scope>NUCLEOTIDE SEQUENCE [LARGE SCALE GENOMIC DNA]</scope>
    <source>
        <strain evidence="2 3">CBS 200.50</strain>
    </source>
</reference>
<dbReference type="EMBL" id="AQGS01001233">
    <property type="protein sequence ID" value="EPS35238.1"/>
    <property type="molecule type" value="Genomic_DNA"/>
</dbReference>
<feature type="transmembrane region" description="Helical" evidence="1">
    <location>
        <begin position="12"/>
        <end position="34"/>
    </location>
</feature>